<accession>A0A7U2F4X6</accession>
<keyword evidence="2" id="KW-1185">Reference proteome</keyword>
<evidence type="ECO:0000313" key="1">
    <source>
        <dbReference type="EMBL" id="QRC98784.1"/>
    </source>
</evidence>
<protein>
    <submittedName>
        <fullName evidence="1">Uncharacterized protein</fullName>
    </submittedName>
</protein>
<proteinExistence type="predicted"/>
<dbReference type="EMBL" id="CP069031">
    <property type="protein sequence ID" value="QRC98784.1"/>
    <property type="molecule type" value="Genomic_DNA"/>
</dbReference>
<dbReference type="AlphaFoldDB" id="A0A7U2F4X6"/>
<sequence length="91" mass="10239">MDIRGVEVIRVLLAQGSRALRGNGIRQGDDWIDSICGWLWPLFGVPDAKIPHCDCFFCQYFLLRHISVAPWLSKSDTDAVSISEAHLHTTD</sequence>
<evidence type="ECO:0000313" key="2">
    <source>
        <dbReference type="Proteomes" id="UP000663193"/>
    </source>
</evidence>
<dbReference type="VEuPathDB" id="FungiDB:JI435_061590"/>
<dbReference type="Proteomes" id="UP000663193">
    <property type="component" value="Chromosome 9"/>
</dbReference>
<gene>
    <name evidence="1" type="ORF">JI435_061590</name>
</gene>
<reference evidence="2" key="1">
    <citation type="journal article" date="2021" name="BMC Genomics">
        <title>Chromosome-level genome assembly and manually-curated proteome of model necrotroph Parastagonospora nodorum Sn15 reveals a genome-wide trove of candidate effector homologs, and redundancy of virulence-related functions within an accessory chromosome.</title>
        <authorList>
            <person name="Bertazzoni S."/>
            <person name="Jones D.A.B."/>
            <person name="Phan H.T."/>
            <person name="Tan K.-C."/>
            <person name="Hane J.K."/>
        </authorList>
    </citation>
    <scope>NUCLEOTIDE SEQUENCE [LARGE SCALE GENOMIC DNA]</scope>
    <source>
        <strain evidence="2">SN15 / ATCC MYA-4574 / FGSC 10173)</strain>
    </source>
</reference>
<organism evidence="1 2">
    <name type="scientific">Phaeosphaeria nodorum (strain SN15 / ATCC MYA-4574 / FGSC 10173)</name>
    <name type="common">Glume blotch fungus</name>
    <name type="synonym">Parastagonospora nodorum</name>
    <dbReference type="NCBI Taxonomy" id="321614"/>
    <lineage>
        <taxon>Eukaryota</taxon>
        <taxon>Fungi</taxon>
        <taxon>Dikarya</taxon>
        <taxon>Ascomycota</taxon>
        <taxon>Pezizomycotina</taxon>
        <taxon>Dothideomycetes</taxon>
        <taxon>Pleosporomycetidae</taxon>
        <taxon>Pleosporales</taxon>
        <taxon>Pleosporineae</taxon>
        <taxon>Phaeosphaeriaceae</taxon>
        <taxon>Parastagonospora</taxon>
    </lineage>
</organism>
<name>A0A7U2F4X6_PHANO</name>